<dbReference type="OrthoDB" id="511248at2759"/>
<accession>A0A1Y1HR46</accession>
<proteinExistence type="predicted"/>
<name>A0A1Y1HR46_KLENI</name>
<dbReference type="CDD" id="cd00158">
    <property type="entry name" value="RHOD"/>
    <property type="match status" value="1"/>
</dbReference>
<reference evidence="2 3" key="1">
    <citation type="journal article" date="2014" name="Nat. Commun.">
        <title>Klebsormidium flaccidum genome reveals primary factors for plant terrestrial adaptation.</title>
        <authorList>
            <person name="Hori K."/>
            <person name="Maruyama F."/>
            <person name="Fujisawa T."/>
            <person name="Togashi T."/>
            <person name="Yamamoto N."/>
            <person name="Seo M."/>
            <person name="Sato S."/>
            <person name="Yamada T."/>
            <person name="Mori H."/>
            <person name="Tajima N."/>
            <person name="Moriyama T."/>
            <person name="Ikeuchi M."/>
            <person name="Watanabe M."/>
            <person name="Wada H."/>
            <person name="Kobayashi K."/>
            <person name="Saito M."/>
            <person name="Masuda T."/>
            <person name="Sasaki-Sekimoto Y."/>
            <person name="Mashiguchi K."/>
            <person name="Awai K."/>
            <person name="Shimojima M."/>
            <person name="Masuda S."/>
            <person name="Iwai M."/>
            <person name="Nobusawa T."/>
            <person name="Narise T."/>
            <person name="Kondo S."/>
            <person name="Saito H."/>
            <person name="Sato R."/>
            <person name="Murakawa M."/>
            <person name="Ihara Y."/>
            <person name="Oshima-Yamada Y."/>
            <person name="Ohtaka K."/>
            <person name="Satoh M."/>
            <person name="Sonobe K."/>
            <person name="Ishii M."/>
            <person name="Ohtani R."/>
            <person name="Kanamori-Sato M."/>
            <person name="Honoki R."/>
            <person name="Miyazaki D."/>
            <person name="Mochizuki H."/>
            <person name="Umetsu J."/>
            <person name="Higashi K."/>
            <person name="Shibata D."/>
            <person name="Kamiya Y."/>
            <person name="Sato N."/>
            <person name="Nakamura Y."/>
            <person name="Tabata S."/>
            <person name="Ida S."/>
            <person name="Kurokawa K."/>
            <person name="Ohta H."/>
        </authorList>
    </citation>
    <scope>NUCLEOTIDE SEQUENCE [LARGE SCALE GENOMIC DNA]</scope>
    <source>
        <strain evidence="2 3">NIES-2285</strain>
    </source>
</reference>
<evidence type="ECO:0000313" key="2">
    <source>
        <dbReference type="EMBL" id="GAQ81114.1"/>
    </source>
</evidence>
<dbReference type="SMART" id="SM00450">
    <property type="entry name" value="RHOD"/>
    <property type="match status" value="1"/>
</dbReference>
<evidence type="ECO:0000259" key="1">
    <source>
        <dbReference type="PROSITE" id="PS50206"/>
    </source>
</evidence>
<dbReference type="PROSITE" id="PS50206">
    <property type="entry name" value="RHODANESE_3"/>
    <property type="match status" value="1"/>
</dbReference>
<feature type="domain" description="Rhodanese" evidence="1">
    <location>
        <begin position="42"/>
        <end position="130"/>
    </location>
</feature>
<dbReference type="Proteomes" id="UP000054558">
    <property type="component" value="Unassembled WGS sequence"/>
</dbReference>
<dbReference type="InterPro" id="IPR001763">
    <property type="entry name" value="Rhodanese-like_dom"/>
</dbReference>
<dbReference type="OMA" id="LTHPCAD"/>
<organism evidence="2 3">
    <name type="scientific">Klebsormidium nitens</name>
    <name type="common">Green alga</name>
    <name type="synonym">Ulothrix nitens</name>
    <dbReference type="NCBI Taxonomy" id="105231"/>
    <lineage>
        <taxon>Eukaryota</taxon>
        <taxon>Viridiplantae</taxon>
        <taxon>Streptophyta</taxon>
        <taxon>Klebsormidiophyceae</taxon>
        <taxon>Klebsormidiales</taxon>
        <taxon>Klebsormidiaceae</taxon>
        <taxon>Klebsormidium</taxon>
    </lineage>
</organism>
<dbReference type="Gene3D" id="3.40.250.10">
    <property type="entry name" value="Rhodanese-like domain"/>
    <property type="match status" value="1"/>
</dbReference>
<dbReference type="AlphaFoldDB" id="A0A1Y1HR46"/>
<evidence type="ECO:0000313" key="3">
    <source>
        <dbReference type="Proteomes" id="UP000054558"/>
    </source>
</evidence>
<protein>
    <recommendedName>
        <fullName evidence="1">Rhodanese domain-containing protein</fullName>
    </recommendedName>
</protein>
<dbReference type="EMBL" id="DF237020">
    <property type="protein sequence ID" value="GAQ81114.1"/>
    <property type="molecule type" value="Genomic_DNA"/>
</dbReference>
<dbReference type="Pfam" id="PF00581">
    <property type="entry name" value="Rhodanese"/>
    <property type="match status" value="1"/>
</dbReference>
<dbReference type="InterPro" id="IPR036873">
    <property type="entry name" value="Rhodanese-like_dom_sf"/>
</dbReference>
<gene>
    <name evidence="2" type="ORF">KFL_000710190</name>
</gene>
<keyword evidence="3" id="KW-1185">Reference proteome</keyword>
<dbReference type="SUPFAM" id="SSF52821">
    <property type="entry name" value="Rhodanese/Cell cycle control phosphatase"/>
    <property type="match status" value="1"/>
</dbReference>
<sequence>MAEEYANDSERLNGVIGTYRAKKAEEFPNVEDLTPAEALSLSPESVLFVDARSDGERAMSTIPGAVTKDDFLQNSTKLAAGKDVVVTYCTVGIRGGRLAKQIKDAHPDLKVKNLEGAIIAWAHASGPLVDANGAPTKTFHPFGPGVMKYTPKENGYEAKLEDQ</sequence>